<evidence type="ECO:0000313" key="2">
    <source>
        <dbReference type="Proteomes" id="UP001165283"/>
    </source>
</evidence>
<name>A0ABT1A827_9PSEU</name>
<accession>A0ABT1A827</accession>
<organism evidence="1 2">
    <name type="scientific">Pseudonocardia humida</name>
    <dbReference type="NCBI Taxonomy" id="2800819"/>
    <lineage>
        <taxon>Bacteria</taxon>
        <taxon>Bacillati</taxon>
        <taxon>Actinomycetota</taxon>
        <taxon>Actinomycetes</taxon>
        <taxon>Pseudonocardiales</taxon>
        <taxon>Pseudonocardiaceae</taxon>
        <taxon>Pseudonocardia</taxon>
    </lineage>
</organism>
<reference evidence="1" key="1">
    <citation type="submission" date="2021-04" db="EMBL/GenBank/DDBJ databases">
        <title>Pseudonocardia sp. nov., isolated from sandy soil of mangrove forest.</title>
        <authorList>
            <person name="Zan Z."/>
            <person name="Huang R."/>
            <person name="Liu W."/>
        </authorList>
    </citation>
    <scope>NUCLEOTIDE SEQUENCE</scope>
    <source>
        <strain evidence="1">S2-4</strain>
    </source>
</reference>
<protein>
    <submittedName>
        <fullName evidence="1">DUF3224 domain-containing protein</fullName>
    </submittedName>
</protein>
<evidence type="ECO:0000313" key="1">
    <source>
        <dbReference type="EMBL" id="MCO1659173.1"/>
    </source>
</evidence>
<sequence>MTTTTGRFDLTSWDEEVIDEADGTRRVRARNTKSFQGGITGESATELLQGFAGEGTATYVAIERVTAAVDGRKGGFLLRHSALMAGGGGDMLVDVVPNSGTGELTGLTGTMTIAMVDGEHTYTFDYAL</sequence>
<dbReference type="Gene3D" id="2.40.350.10">
    <property type="entry name" value="SO1590-like"/>
    <property type="match status" value="1"/>
</dbReference>
<gene>
    <name evidence="1" type="ORF">KDL28_29290</name>
</gene>
<dbReference type="EMBL" id="JAGSOV010000062">
    <property type="protein sequence ID" value="MCO1659173.1"/>
    <property type="molecule type" value="Genomic_DNA"/>
</dbReference>
<dbReference type="Pfam" id="PF11528">
    <property type="entry name" value="DUF3224"/>
    <property type="match status" value="1"/>
</dbReference>
<comment type="caution">
    <text evidence="1">The sequence shown here is derived from an EMBL/GenBank/DDBJ whole genome shotgun (WGS) entry which is preliminary data.</text>
</comment>
<dbReference type="InterPro" id="IPR021607">
    <property type="entry name" value="DUF3224"/>
</dbReference>
<dbReference type="Proteomes" id="UP001165283">
    <property type="component" value="Unassembled WGS sequence"/>
</dbReference>
<dbReference type="InterPro" id="IPR023159">
    <property type="entry name" value="SO1590-like_sf"/>
</dbReference>
<keyword evidence="2" id="KW-1185">Reference proteome</keyword>
<proteinExistence type="predicted"/>
<dbReference type="RefSeq" id="WP_252443867.1">
    <property type="nucleotide sequence ID" value="NZ_JAGSOV010000062.1"/>
</dbReference>
<dbReference type="SUPFAM" id="SSF159238">
    <property type="entry name" value="SO1590-like"/>
    <property type="match status" value="1"/>
</dbReference>